<keyword evidence="1" id="KW-0238">DNA-binding</keyword>
<name>A0A162UVB6_PHYB8</name>
<accession>A0A162UVB6</accession>
<reference evidence="4" key="1">
    <citation type="submission" date="2015-06" db="EMBL/GenBank/DDBJ databases">
        <title>Expansion of signal transduction pathways in fungi by whole-genome duplication.</title>
        <authorList>
            <consortium name="DOE Joint Genome Institute"/>
            <person name="Corrochano L.M."/>
            <person name="Kuo A."/>
            <person name="Marcet-Houben M."/>
            <person name="Polaino S."/>
            <person name="Salamov A."/>
            <person name="Villalobos J.M."/>
            <person name="Alvarez M.I."/>
            <person name="Avalos J."/>
            <person name="Benito E.P."/>
            <person name="Benoit I."/>
            <person name="Burger G."/>
            <person name="Camino L.P."/>
            <person name="Canovas D."/>
            <person name="Cerda-Olmedo E."/>
            <person name="Cheng J.-F."/>
            <person name="Dominguez A."/>
            <person name="Elias M."/>
            <person name="Eslava A.P."/>
            <person name="Glaser F."/>
            <person name="Grimwood J."/>
            <person name="Gutierrez G."/>
            <person name="Heitman J."/>
            <person name="Henrissat B."/>
            <person name="Iturriaga E.A."/>
            <person name="Lang B.F."/>
            <person name="Lavin J.L."/>
            <person name="Lee S."/>
            <person name="Li W."/>
            <person name="Lindquist E."/>
            <person name="Lopez-Garcia S."/>
            <person name="Luque E.M."/>
            <person name="Marcos A.T."/>
            <person name="Martin J."/>
            <person name="McCluskey K."/>
            <person name="Medina H.R."/>
            <person name="Miralles-Duran A."/>
            <person name="Miyazaki A."/>
            <person name="Munoz-Torres E."/>
            <person name="Oguiza J.A."/>
            <person name="Ohm R."/>
            <person name="Olmedo M."/>
            <person name="Orejas M."/>
            <person name="Ortiz-Castellanos L."/>
            <person name="Pisabarro A.G."/>
            <person name="Rodriguez-Romero J."/>
            <person name="Ruiz-Herrera J."/>
            <person name="Ruiz-Vazquez R."/>
            <person name="Sanz C."/>
            <person name="Schackwitz W."/>
            <person name="Schmutz J."/>
            <person name="Shahriari M."/>
            <person name="Shelest E."/>
            <person name="Silva-Franco F."/>
            <person name="Soanes D."/>
            <person name="Syed K."/>
            <person name="Tagua V.G."/>
            <person name="Talbot N.J."/>
            <person name="Thon M."/>
            <person name="De vries R.P."/>
            <person name="Wiebenga A."/>
            <person name="Yadav J.S."/>
            <person name="Braun E.L."/>
            <person name="Baker S."/>
            <person name="Garre V."/>
            <person name="Horwitz B."/>
            <person name="Torres-Martinez S."/>
            <person name="Idnurm A."/>
            <person name="Herrera-Estrella A."/>
            <person name="Gabaldon T."/>
            <person name="Grigoriev I.V."/>
        </authorList>
    </citation>
    <scope>NUCLEOTIDE SEQUENCE [LARGE SCALE GENOMIC DNA]</scope>
    <source>
        <strain evidence="4">NRRL 1555(-)</strain>
    </source>
</reference>
<dbReference type="InterPro" id="IPR010095">
    <property type="entry name" value="Cas12f1-like_TNB"/>
</dbReference>
<dbReference type="GO" id="GO:0003677">
    <property type="term" value="F:DNA binding"/>
    <property type="evidence" value="ECO:0007669"/>
    <property type="project" value="UniProtKB-KW"/>
</dbReference>
<dbReference type="AlphaFoldDB" id="A0A162UVB6"/>
<dbReference type="Pfam" id="PF07282">
    <property type="entry name" value="Cas12f1-like_TNB"/>
    <property type="match status" value="1"/>
</dbReference>
<dbReference type="EMBL" id="KV440973">
    <property type="protein sequence ID" value="OAD78273.1"/>
    <property type="molecule type" value="Genomic_DNA"/>
</dbReference>
<dbReference type="RefSeq" id="XP_018296313.1">
    <property type="nucleotide sequence ID" value="XM_018434788.1"/>
</dbReference>
<proteinExistence type="predicted"/>
<sequence length="153" mass="17245">MTRSTTIITQIAVEIQSILKETKRGVSEICQRLLVGIQKCYQGSRIGIKTAPKEKVPFTTQMCPNTHSMKGKKAAPVKLIKKKIMQRLKNLVEVCFVDEYIISQVCNACKNRSLYNIAAAASKQKVHSVLRYSNTNCDIIWNRDVNAAKNMLD</sequence>
<organism evidence="3 4">
    <name type="scientific">Phycomyces blakesleeanus (strain ATCC 8743b / DSM 1359 / FGSC 10004 / NBRC 33097 / NRRL 1555)</name>
    <dbReference type="NCBI Taxonomy" id="763407"/>
    <lineage>
        <taxon>Eukaryota</taxon>
        <taxon>Fungi</taxon>
        <taxon>Fungi incertae sedis</taxon>
        <taxon>Mucoromycota</taxon>
        <taxon>Mucoromycotina</taxon>
        <taxon>Mucoromycetes</taxon>
        <taxon>Mucorales</taxon>
        <taxon>Phycomycetaceae</taxon>
        <taxon>Phycomyces</taxon>
    </lineage>
</organism>
<evidence type="ECO:0000256" key="1">
    <source>
        <dbReference type="ARBA" id="ARBA00023125"/>
    </source>
</evidence>
<evidence type="ECO:0000259" key="2">
    <source>
        <dbReference type="Pfam" id="PF07282"/>
    </source>
</evidence>
<keyword evidence="4" id="KW-1185">Reference proteome</keyword>
<protein>
    <recommendedName>
        <fullName evidence="2">Cas12f1-like TNB domain-containing protein</fullName>
    </recommendedName>
</protein>
<feature type="domain" description="Cas12f1-like TNB" evidence="2">
    <location>
        <begin position="92"/>
        <end position="151"/>
    </location>
</feature>
<evidence type="ECO:0000313" key="3">
    <source>
        <dbReference type="EMBL" id="OAD78273.1"/>
    </source>
</evidence>
<gene>
    <name evidence="3" type="ORF">PHYBLDRAFT_163389</name>
</gene>
<evidence type="ECO:0000313" key="4">
    <source>
        <dbReference type="Proteomes" id="UP000077315"/>
    </source>
</evidence>
<dbReference type="InParanoid" id="A0A162UVB6"/>
<dbReference type="VEuPathDB" id="FungiDB:PHYBLDRAFT_163389"/>
<dbReference type="OrthoDB" id="2290473at2759"/>
<dbReference type="Proteomes" id="UP000077315">
    <property type="component" value="Unassembled WGS sequence"/>
</dbReference>
<dbReference type="GeneID" id="28995694"/>